<dbReference type="Proteomes" id="UP001302368">
    <property type="component" value="Chromosome"/>
</dbReference>
<protein>
    <submittedName>
        <fullName evidence="1">Uncharacterized protein</fullName>
    </submittedName>
</protein>
<evidence type="ECO:0000313" key="1">
    <source>
        <dbReference type="EMBL" id="WOZ75877.1"/>
    </source>
</evidence>
<proteinExistence type="predicted"/>
<sequence>MGYDACNFINSIVKNFKESIGIMNVLLLEPDESDALRLLYLKLDVIRAGIEQDVRMLTKARLDSNAALCLYQVHNALNALNYCIGIVRNTPLNQQVYYDFEDLKRIVNTLDATSGRVFTKLDGNEYT</sequence>
<name>A0ABZ0MLF0_9ENTR</name>
<dbReference type="RefSeq" id="WP_305736481.1">
    <property type="nucleotide sequence ID" value="NZ_CP137744.1"/>
</dbReference>
<evidence type="ECO:0000313" key="2">
    <source>
        <dbReference type="Proteomes" id="UP001302368"/>
    </source>
</evidence>
<organism evidence="1 2">
    <name type="scientific">Kosakonia sacchari</name>
    <dbReference type="NCBI Taxonomy" id="1158459"/>
    <lineage>
        <taxon>Bacteria</taxon>
        <taxon>Pseudomonadati</taxon>
        <taxon>Pseudomonadota</taxon>
        <taxon>Gammaproteobacteria</taxon>
        <taxon>Enterobacterales</taxon>
        <taxon>Enterobacteriaceae</taxon>
        <taxon>Kosakonia</taxon>
    </lineage>
</organism>
<accession>A0ABZ0MLF0</accession>
<gene>
    <name evidence="1" type="ORF">Q8Y70_14815</name>
</gene>
<keyword evidence="2" id="KW-1185">Reference proteome</keyword>
<dbReference type="EMBL" id="CP137744">
    <property type="protein sequence ID" value="WOZ75877.1"/>
    <property type="molecule type" value="Genomic_DNA"/>
</dbReference>
<reference evidence="1 2" key="1">
    <citation type="submission" date="2023-10" db="EMBL/GenBank/DDBJ databases">
        <title>Genome sequencing of the isolated polysaccharide-producing bacterium Kosakonia sacchari KS2022.</title>
        <authorList>
            <person name="Yi X."/>
        </authorList>
    </citation>
    <scope>NUCLEOTIDE SEQUENCE [LARGE SCALE GENOMIC DNA]</scope>
    <source>
        <strain evidence="1 2">KS2022</strain>
    </source>
</reference>